<dbReference type="InterPro" id="IPR048482">
    <property type="entry name" value="GH141_ins"/>
</dbReference>
<evidence type="ECO:0000256" key="3">
    <source>
        <dbReference type="SAM" id="SignalP"/>
    </source>
</evidence>
<keyword evidence="8" id="KW-1185">Reference proteome</keyword>
<gene>
    <name evidence="7" type="ORF">KTH89_04165</name>
</gene>
<evidence type="ECO:0000313" key="7">
    <source>
        <dbReference type="EMBL" id="MBU9735720.1"/>
    </source>
</evidence>
<feature type="region of interest" description="Disordered" evidence="1">
    <location>
        <begin position="1580"/>
        <end position="1630"/>
    </location>
</feature>
<evidence type="ECO:0000256" key="1">
    <source>
        <dbReference type="SAM" id="MobiDB-lite"/>
    </source>
</evidence>
<dbReference type="InterPro" id="IPR013783">
    <property type="entry name" value="Ig-like_fold"/>
</dbReference>
<evidence type="ECO:0000259" key="6">
    <source>
        <dbReference type="Pfam" id="PF21231"/>
    </source>
</evidence>
<proteinExistence type="predicted"/>
<dbReference type="PANTHER" id="PTHR36453">
    <property type="entry name" value="SECRETED PROTEIN-RELATED"/>
    <property type="match status" value="1"/>
</dbReference>
<dbReference type="Gene3D" id="2.60.40.3630">
    <property type="match status" value="4"/>
</dbReference>
<dbReference type="InterPro" id="IPR039448">
    <property type="entry name" value="Beta_helix"/>
</dbReference>
<accession>A0A949NH68</accession>
<dbReference type="Gene3D" id="2.60.40.10">
    <property type="entry name" value="Immunoglobulins"/>
    <property type="match status" value="2"/>
</dbReference>
<feature type="transmembrane region" description="Helical" evidence="2">
    <location>
        <begin position="1785"/>
        <end position="1804"/>
    </location>
</feature>
<feature type="domain" description="Ig-like" evidence="4">
    <location>
        <begin position="1429"/>
        <end position="1495"/>
    </location>
</feature>
<evidence type="ECO:0000259" key="5">
    <source>
        <dbReference type="Pfam" id="PF13229"/>
    </source>
</evidence>
<dbReference type="Proteomes" id="UP000712157">
    <property type="component" value="Unassembled WGS sequence"/>
</dbReference>
<dbReference type="EMBL" id="JAHQCW010000004">
    <property type="protein sequence ID" value="MBU9735720.1"/>
    <property type="molecule type" value="Genomic_DNA"/>
</dbReference>
<dbReference type="Pfam" id="PF13229">
    <property type="entry name" value="Beta_helix"/>
    <property type="match status" value="1"/>
</dbReference>
<dbReference type="InterPro" id="IPR006626">
    <property type="entry name" value="PbH1"/>
</dbReference>
<keyword evidence="2" id="KW-0812">Transmembrane</keyword>
<name>A0A949NH68_9FIRM</name>
<sequence>MRRLLTIILGVTLLLGTFPATVRAGNNDVSSGTEKEFYVSPDGNDSNAGTKEEPFKTVERARVEVAKFNQNMTADIVVYLMDGVYYQDKSLTFGTGDSGTNGYKVRYEAYQDAKPEISGGKQLTGTWELHDAEKNIYKIPVEEGLNFRQLYVNGEKGIRARTGEPGIFDGSSRIQGADRLDENGNVIPEWWRDQGNAAAKVQAADGRVIVPADGRISEDMDGLRQIELHIFTAWSENILRVDTLEKIDHYDCQAEAQHTGKEVEWDGACYRLKIQNPEAVRIFNRPHPGLDNYAGGPHYAFYYENAYQYIDEDTEWYLDTDKNMLYYKAPADMDMSTASAVAPVLDEVIVLEGTLDNPVHDIVFKGLTVEHSTWLQPSEEGLVGGQACQYVTYGIFANNDIGVKRADAGIRIENAAHIRLDGNHIRFMGATGILLASGTNEVTLINNTVEETAGNGIEVGKFAVDENTDYHTAYNPADLREVCTNDRILNNTIHTIGTQYEGAVGIGAGYVQGITIGNNTIYDCPYSGISVGYGWTSTPNPMKRNNISRNEIYHVNQIVCDGGAIYTLSNQEPDSMILENYMHDNMLPEGADYGANGIYMDEQTSGYTVMDNVLVYSYGVSQHITGPNNMQTNYTFWGKDTDNGYDAFVTDKVKSVMENAGVQDPYDEEELFKPVLDGADYDPYYGILNLTGRKFGSDAGTVSIETESGTVMLTSDDIKSWSNGEISFVPPQNVASGDMVTVTTKDKITSAAYPVGVLADSVTELLKEDFDGQEEGRLNDSDWSVSVADKASIVSGESGNYLELKGNDPNLNVSKLDQNGTVLAFGNNVTQFDFQFPQELSGYTGLYNTLRVTDQKTEYTANIRPAYQTKLAIELKGQEEVKDNDKDLETGVWYTCRTMVYENMIYLSVFKKGDPEPDGWGLKKKMADEVKKDCLLNFSFYDPSGRSVWIDNITVSKYSDEKSKPVISGTDYDPVHQMITITGQGFSDDTGSVTYKTADGEGTVGGEKILLWTNTRINLIKPEDAVDGVVSVTTSKNITSNQDVILELPVPAVFYEEDFNVLTQEQFEAQYDVSVAEKANIAEETGTDGNRMLLLKGNDPNLEVDLLNDELQHVVYGENITTFDFQFPQGSYSWYGMYNVLRDTGASVFRVNIKPAQNVKYYLDLKDIGELPLNGKEIKNAVWYTCKTMVKGNSLYLKAWEKSAQEPSNWELVREMPNQTGKECRLNFSYYDPDGRPLYIDNIKVEVLDKADVERRLNGIEIKAEPDKNIYYIDDEFDPSGLKVNAVYNDGSSQELADGTYTLSGFESTAEGEKVITVSYRGFTAEFTVQVTQKPVITEIKITQQPYKTIYEQGEELDLSGLVVKAVYDNTTEEVISLSDCTVEGFSSDTEGTKTVQLSYQEFHAEFTVEVKSPAAGEKTLTGIRIDQQPDKTEYLIGEDLNLEGLLVTAIYEDNSEEPLAGGTYSVTGFDSETEGTKTVTVRYKEQTADFTVQVKAAELPEKILNMIRIDQLPEKTEYFIGEELETAGLSVTAVYEDTSEEVLDPDAYTLTGFDSETEGTKTITVTYQDKTAEFQVEVKKEAEPTPTPSPTPTPTQTPTPTPSPTPTPTPTPTPSPTPTPDPTPVPGQAVISSEGIKYYILQSVLPENKRNEANAVLVQNQEYQGLAGQYPDKNRIFIDISVLDQNGGQIHETQGALKITVPYPDHSDSTKDFIIFHVKNDGQAERITTFEKTDSGLRITADSFSTYVIGWKDAAKQESHTDNGGGESHDSDNNAQGAQTGDSAAPVIWLLCCGAALSLILILRKRSRI</sequence>
<dbReference type="InterPro" id="IPR011050">
    <property type="entry name" value="Pectin_lyase_fold/virulence"/>
</dbReference>
<dbReference type="Pfam" id="PF07523">
    <property type="entry name" value="Big_3"/>
    <property type="match status" value="4"/>
</dbReference>
<feature type="domain" description="GH141-like insertion" evidence="6">
    <location>
        <begin position="143"/>
        <end position="327"/>
    </location>
</feature>
<keyword evidence="2" id="KW-1133">Transmembrane helix</keyword>
<keyword evidence="2" id="KW-0472">Membrane</keyword>
<feature type="domain" description="Ig-like" evidence="4">
    <location>
        <begin position="1345"/>
        <end position="1411"/>
    </location>
</feature>
<dbReference type="RefSeq" id="WP_238720708.1">
    <property type="nucleotide sequence ID" value="NZ_JAHQCW010000004.1"/>
</dbReference>
<protein>
    <submittedName>
        <fullName evidence="7">Bacterial Ig-like domain-containing protein</fullName>
    </submittedName>
</protein>
<evidence type="ECO:0000313" key="8">
    <source>
        <dbReference type="Proteomes" id="UP000712157"/>
    </source>
</evidence>
<evidence type="ECO:0000256" key="2">
    <source>
        <dbReference type="SAM" id="Phobius"/>
    </source>
</evidence>
<feature type="chain" id="PRO_5038019717" evidence="3">
    <location>
        <begin position="25"/>
        <end position="1810"/>
    </location>
</feature>
<feature type="domain" description="Ig-like" evidence="4">
    <location>
        <begin position="1265"/>
        <end position="1331"/>
    </location>
</feature>
<dbReference type="Gene3D" id="2.160.20.10">
    <property type="entry name" value="Single-stranded right-handed beta-helix, Pectin lyase-like"/>
    <property type="match status" value="2"/>
</dbReference>
<feature type="domain" description="Ig-like" evidence="4">
    <location>
        <begin position="1514"/>
        <end position="1579"/>
    </location>
</feature>
<reference evidence="7" key="1">
    <citation type="submission" date="2021-06" db="EMBL/GenBank/DDBJ databases">
        <title>Description of novel taxa of the family Lachnospiraceae.</title>
        <authorList>
            <person name="Chaplin A.V."/>
            <person name="Sokolova S.R."/>
            <person name="Pikina A.P."/>
            <person name="Korzhanova M."/>
            <person name="Belova V."/>
            <person name="Korostin D."/>
            <person name="Efimov B.A."/>
        </authorList>
    </citation>
    <scope>NUCLEOTIDE SEQUENCE</scope>
    <source>
        <strain evidence="7">ASD5720</strain>
    </source>
</reference>
<keyword evidence="3" id="KW-0732">Signal</keyword>
<dbReference type="SMART" id="SM00710">
    <property type="entry name" value="PbH1"/>
    <property type="match status" value="5"/>
</dbReference>
<feature type="region of interest" description="Disordered" evidence="1">
    <location>
        <begin position="25"/>
        <end position="53"/>
    </location>
</feature>
<dbReference type="Pfam" id="PF21231">
    <property type="entry name" value="GH141_M"/>
    <property type="match status" value="1"/>
</dbReference>
<dbReference type="PANTHER" id="PTHR36453:SF1">
    <property type="entry name" value="RIGHT HANDED BETA HELIX DOMAIN-CONTAINING PROTEIN"/>
    <property type="match status" value="1"/>
</dbReference>
<feature type="domain" description="Right handed beta helix" evidence="5">
    <location>
        <begin position="385"/>
        <end position="459"/>
    </location>
</feature>
<dbReference type="SUPFAM" id="SSF51126">
    <property type="entry name" value="Pectin lyase-like"/>
    <property type="match status" value="1"/>
</dbReference>
<comment type="caution">
    <text evidence="7">The sequence shown here is derived from an EMBL/GenBank/DDBJ whole genome shotgun (WGS) entry which is preliminary data.</text>
</comment>
<feature type="signal peptide" evidence="3">
    <location>
        <begin position="1"/>
        <end position="24"/>
    </location>
</feature>
<feature type="compositionally biased region" description="Basic and acidic residues" evidence="1">
    <location>
        <begin position="1758"/>
        <end position="1773"/>
    </location>
</feature>
<dbReference type="InterPro" id="IPR012334">
    <property type="entry name" value="Pectin_lyas_fold"/>
</dbReference>
<dbReference type="InterPro" id="IPR022038">
    <property type="entry name" value="Ig-like_bact"/>
</dbReference>
<feature type="region of interest" description="Disordered" evidence="1">
    <location>
        <begin position="1758"/>
        <end position="1780"/>
    </location>
</feature>
<organism evidence="7 8">
    <name type="scientific">Diplocloster agilis</name>
    <dbReference type="NCBI Taxonomy" id="2850323"/>
    <lineage>
        <taxon>Bacteria</taxon>
        <taxon>Bacillati</taxon>
        <taxon>Bacillota</taxon>
        <taxon>Clostridia</taxon>
        <taxon>Lachnospirales</taxon>
        <taxon>Lachnospiraceae</taxon>
        <taxon>Diplocloster</taxon>
    </lineage>
</organism>
<feature type="compositionally biased region" description="Pro residues" evidence="1">
    <location>
        <begin position="1586"/>
        <end position="1626"/>
    </location>
</feature>
<evidence type="ECO:0000259" key="4">
    <source>
        <dbReference type="Pfam" id="PF07523"/>
    </source>
</evidence>